<keyword evidence="3" id="KW-1185">Reference proteome</keyword>
<sequence length="428" mass="45830">MFDASDGQLSGFHGTAIATGAHGAKRVRPRGVEDADDLHLEEQVDSRRLIHQRSQLSIPHQLALKVSQLIDPGGQDRGVSKAMASSSSANSNGTYIGPAARRLQNYNYQPAQSKFMQAETAQTLEEQAHISSRSPSACVGLRRQHSSSAQAPKALSRSMTADTTLSPVRNFRPKSRLHRSTGSISLASSAAGSATEGLGAEDGLSTILSDSCSSSKDTSKHKGNHSSGGGGNKPRHLKRLRNKAVAEPETVMTGADSLEEHVSLVKTSSLVYSKSSTPVGQDSSHKSHRRTRSASGSTTKLASFWSFLFSGAGGRHKQHAVAPLASATAVVASSSGTTVKQIKSGAFHMRLWYRKNSRTPDKTASGLRTSMSHYELNGVHSSRMKLTAESEERPLKSHSQERPRSEGKLISLFFLFLDHTPPADCIGP</sequence>
<feature type="compositionally biased region" description="Low complexity" evidence="1">
    <location>
        <begin position="180"/>
        <end position="190"/>
    </location>
</feature>
<feature type="region of interest" description="Disordered" evidence="1">
    <location>
        <begin position="142"/>
        <end position="190"/>
    </location>
</feature>
<dbReference type="OrthoDB" id="6264957at2759"/>
<evidence type="ECO:0000313" key="2">
    <source>
        <dbReference type="EMBL" id="VDL90527.1"/>
    </source>
</evidence>
<dbReference type="WBParaSite" id="SSLN_0000428601-mRNA-1">
    <property type="protein sequence ID" value="SSLN_0000428601-mRNA-1"/>
    <property type="gene ID" value="SSLN_0000428601"/>
</dbReference>
<gene>
    <name evidence="2" type="ORF">SSLN_LOCUS4142</name>
</gene>
<feature type="region of interest" description="Disordered" evidence="1">
    <location>
        <begin position="381"/>
        <end position="404"/>
    </location>
</feature>
<reference evidence="4" key="1">
    <citation type="submission" date="2016-06" db="UniProtKB">
        <authorList>
            <consortium name="WormBaseParasite"/>
        </authorList>
    </citation>
    <scope>IDENTIFICATION</scope>
</reference>
<feature type="region of interest" description="Disordered" evidence="1">
    <location>
        <begin position="210"/>
        <end position="237"/>
    </location>
</feature>
<evidence type="ECO:0000256" key="1">
    <source>
        <dbReference type="SAM" id="MobiDB-lite"/>
    </source>
</evidence>
<organism evidence="4">
    <name type="scientific">Schistocephalus solidus</name>
    <name type="common">Tapeworm</name>
    <dbReference type="NCBI Taxonomy" id="70667"/>
    <lineage>
        <taxon>Eukaryota</taxon>
        <taxon>Metazoa</taxon>
        <taxon>Spiralia</taxon>
        <taxon>Lophotrochozoa</taxon>
        <taxon>Platyhelminthes</taxon>
        <taxon>Cestoda</taxon>
        <taxon>Eucestoda</taxon>
        <taxon>Diphyllobothriidea</taxon>
        <taxon>Diphyllobothriidae</taxon>
        <taxon>Schistocephalus</taxon>
    </lineage>
</organism>
<dbReference type="AlphaFoldDB" id="A0A183SIU4"/>
<feature type="region of interest" description="Disordered" evidence="1">
    <location>
        <begin position="273"/>
        <end position="295"/>
    </location>
</feature>
<protein>
    <submittedName>
        <fullName evidence="4">C2H2-type domain-containing protein</fullName>
    </submittedName>
</protein>
<dbReference type="Proteomes" id="UP000275846">
    <property type="component" value="Unassembled WGS sequence"/>
</dbReference>
<reference evidence="2 3" key="2">
    <citation type="submission" date="2018-11" db="EMBL/GenBank/DDBJ databases">
        <authorList>
            <consortium name="Pathogen Informatics"/>
        </authorList>
    </citation>
    <scope>NUCLEOTIDE SEQUENCE [LARGE SCALE GENOMIC DNA]</scope>
    <source>
        <strain evidence="2 3">NST_G2</strain>
    </source>
</reference>
<evidence type="ECO:0000313" key="4">
    <source>
        <dbReference type="WBParaSite" id="SSLN_0000428601-mRNA-1"/>
    </source>
</evidence>
<evidence type="ECO:0000313" key="3">
    <source>
        <dbReference type="Proteomes" id="UP000275846"/>
    </source>
</evidence>
<feature type="compositionally biased region" description="Polar residues" evidence="1">
    <location>
        <begin position="157"/>
        <end position="167"/>
    </location>
</feature>
<feature type="compositionally biased region" description="Basic and acidic residues" evidence="1">
    <location>
        <begin position="386"/>
        <end position="404"/>
    </location>
</feature>
<accession>A0A183SIU4</accession>
<name>A0A183SIU4_SCHSO</name>
<proteinExistence type="predicted"/>
<dbReference type="STRING" id="70667.A0A183SIU4"/>
<dbReference type="EMBL" id="UYSU01032760">
    <property type="protein sequence ID" value="VDL90527.1"/>
    <property type="molecule type" value="Genomic_DNA"/>
</dbReference>
<feature type="compositionally biased region" description="Polar residues" evidence="1">
    <location>
        <begin position="273"/>
        <end position="282"/>
    </location>
</feature>